<dbReference type="AlphaFoldDB" id="A0A0R0LV44"/>
<name>A0A0R0LV44_9MICR</name>
<evidence type="ECO:0008006" key="3">
    <source>
        <dbReference type="Google" id="ProtNLM"/>
    </source>
</evidence>
<accession>A0A0R0LV44</accession>
<organism evidence="1 2">
    <name type="scientific">Pseudoloma neurophilia</name>
    <dbReference type="NCBI Taxonomy" id="146866"/>
    <lineage>
        <taxon>Eukaryota</taxon>
        <taxon>Fungi</taxon>
        <taxon>Fungi incertae sedis</taxon>
        <taxon>Microsporidia</taxon>
        <taxon>Pseudoloma</taxon>
    </lineage>
</organism>
<evidence type="ECO:0000313" key="1">
    <source>
        <dbReference type="EMBL" id="KRH93146.1"/>
    </source>
</evidence>
<evidence type="ECO:0000313" key="2">
    <source>
        <dbReference type="Proteomes" id="UP000051530"/>
    </source>
</evidence>
<dbReference type="VEuPathDB" id="MicrosporidiaDB:M153_14230001087"/>
<gene>
    <name evidence="1" type="ORF">M153_14230001087</name>
</gene>
<dbReference type="EMBL" id="LGUB01000471">
    <property type="protein sequence ID" value="KRH93146.1"/>
    <property type="molecule type" value="Genomic_DNA"/>
</dbReference>
<reference evidence="1 2" key="1">
    <citation type="submission" date="2015-07" db="EMBL/GenBank/DDBJ databases">
        <title>The genome of Pseudoloma neurophilia, a relevant intracellular parasite of the zebrafish.</title>
        <authorList>
            <person name="Ndikumana S."/>
            <person name="Pelin A."/>
            <person name="Sanders J."/>
            <person name="Corradi N."/>
        </authorList>
    </citation>
    <scope>NUCLEOTIDE SEQUENCE [LARGE SCALE GENOMIC DNA]</scope>
    <source>
        <strain evidence="1 2">MK1</strain>
    </source>
</reference>
<dbReference type="Proteomes" id="UP000051530">
    <property type="component" value="Unassembled WGS sequence"/>
</dbReference>
<comment type="caution">
    <text evidence="1">The sequence shown here is derived from an EMBL/GenBank/DDBJ whole genome shotgun (WGS) entry which is preliminary data.</text>
</comment>
<proteinExistence type="predicted"/>
<protein>
    <recommendedName>
        <fullName evidence="3">Transposable element</fullName>
    </recommendedName>
</protein>
<keyword evidence="2" id="KW-1185">Reference proteome</keyword>
<sequence>MDKSPDSIKPLSYLAVRESVKWHDFISNAEGLVTVGFPEKILNQIKTYNSTTDNKKTSTFCMWHGQGSTHTSNNCFKIQKLVKLEKERYERVRRTKSANSKINVNKIEMTEESDEKKQ</sequence>